<dbReference type="Pfam" id="PF03283">
    <property type="entry name" value="PAE"/>
    <property type="match status" value="1"/>
</dbReference>
<comment type="similarity">
    <text evidence="3 6">Belongs to the pectinacetylesterase family.</text>
</comment>
<evidence type="ECO:0000256" key="1">
    <source>
        <dbReference type="ARBA" id="ARBA00003534"/>
    </source>
</evidence>
<name>A0AAV3RB43_LITER</name>
<keyword evidence="6" id="KW-0964">Secreted</keyword>
<keyword evidence="5 6" id="KW-0961">Cell wall biogenesis/degradation</keyword>
<evidence type="ECO:0000256" key="5">
    <source>
        <dbReference type="ARBA" id="ARBA00023316"/>
    </source>
</evidence>
<dbReference type="GO" id="GO:0052793">
    <property type="term" value="F:pectin acetylesterase activity"/>
    <property type="evidence" value="ECO:0007669"/>
    <property type="project" value="TreeGrafter"/>
</dbReference>
<gene>
    <name evidence="7" type="ORF">LIER_26260</name>
</gene>
<comment type="subcellular location">
    <subcellularLocation>
        <location evidence="2 6">Secreted</location>
        <location evidence="2 6">Cell wall</location>
    </subcellularLocation>
</comment>
<dbReference type="EC" id="3.1.1.-" evidence="6"/>
<keyword evidence="6" id="KW-0378">Hydrolase</keyword>
<evidence type="ECO:0000313" key="7">
    <source>
        <dbReference type="EMBL" id="GAA0172431.1"/>
    </source>
</evidence>
<dbReference type="PANTHER" id="PTHR21562">
    <property type="entry name" value="NOTUM-RELATED"/>
    <property type="match status" value="1"/>
</dbReference>
<dbReference type="GO" id="GO:0071555">
    <property type="term" value="P:cell wall organization"/>
    <property type="evidence" value="ECO:0007669"/>
    <property type="project" value="UniProtKB-KW"/>
</dbReference>
<evidence type="ECO:0000256" key="4">
    <source>
        <dbReference type="ARBA" id="ARBA00022512"/>
    </source>
</evidence>
<evidence type="ECO:0000256" key="2">
    <source>
        <dbReference type="ARBA" id="ARBA00004191"/>
    </source>
</evidence>
<protein>
    <recommendedName>
        <fullName evidence="6">Pectin acetylesterase</fullName>
        <ecNumber evidence="6">3.1.1.-</ecNumber>
    </recommendedName>
</protein>
<dbReference type="InterPro" id="IPR004963">
    <property type="entry name" value="PAE/NOTUM"/>
</dbReference>
<dbReference type="Proteomes" id="UP001454036">
    <property type="component" value="Unassembled WGS sequence"/>
</dbReference>
<evidence type="ECO:0000256" key="6">
    <source>
        <dbReference type="RuleBase" id="RU363114"/>
    </source>
</evidence>
<organism evidence="7 8">
    <name type="scientific">Lithospermum erythrorhizon</name>
    <name type="common">Purple gromwell</name>
    <name type="synonym">Lithospermum officinale var. erythrorhizon</name>
    <dbReference type="NCBI Taxonomy" id="34254"/>
    <lineage>
        <taxon>Eukaryota</taxon>
        <taxon>Viridiplantae</taxon>
        <taxon>Streptophyta</taxon>
        <taxon>Embryophyta</taxon>
        <taxon>Tracheophyta</taxon>
        <taxon>Spermatophyta</taxon>
        <taxon>Magnoliopsida</taxon>
        <taxon>eudicotyledons</taxon>
        <taxon>Gunneridae</taxon>
        <taxon>Pentapetalae</taxon>
        <taxon>asterids</taxon>
        <taxon>lamiids</taxon>
        <taxon>Boraginales</taxon>
        <taxon>Boraginaceae</taxon>
        <taxon>Boraginoideae</taxon>
        <taxon>Lithospermeae</taxon>
        <taxon>Lithospermum</taxon>
    </lineage>
</organism>
<comment type="caution">
    <text evidence="7">The sequence shown here is derived from an EMBL/GenBank/DDBJ whole genome shotgun (WGS) entry which is preliminary data.</text>
</comment>
<sequence>MRSRVHGVVSLQGVQRILPRSCTSRLDRISGGGWCNDVKSCLKRKVKEFGSSRRMRKQHNFTGILRNKAQENPGSRRISYVLYPSISSTPFKFYHIT</sequence>
<evidence type="ECO:0000313" key="8">
    <source>
        <dbReference type="Proteomes" id="UP001454036"/>
    </source>
</evidence>
<accession>A0AAV3RB43</accession>
<dbReference type="AlphaFoldDB" id="A0AAV3RB43"/>
<reference evidence="7 8" key="1">
    <citation type="submission" date="2024-01" db="EMBL/GenBank/DDBJ databases">
        <title>The complete chloroplast genome sequence of Lithospermum erythrorhizon: insights into the phylogenetic relationship among Boraginaceae species and the maternal lineages of purple gromwells.</title>
        <authorList>
            <person name="Okada T."/>
            <person name="Watanabe K."/>
        </authorList>
    </citation>
    <scope>NUCLEOTIDE SEQUENCE [LARGE SCALE GENOMIC DNA]</scope>
</reference>
<dbReference type="EMBL" id="BAABME010008121">
    <property type="protein sequence ID" value="GAA0172431.1"/>
    <property type="molecule type" value="Genomic_DNA"/>
</dbReference>
<dbReference type="GO" id="GO:0009505">
    <property type="term" value="C:plant-type cell wall"/>
    <property type="evidence" value="ECO:0007669"/>
    <property type="project" value="TreeGrafter"/>
</dbReference>
<comment type="function">
    <text evidence="1 6">Hydrolyzes acetyl esters in homogalacturonan regions of pectin. In type I primary cell wall, galacturonic acid residues of pectin can be acetylated at the O-2 and O-3 positions. Decreasing the degree of acetylation of pectin gels in vitro alters their physical properties.</text>
</comment>
<evidence type="ECO:0000256" key="3">
    <source>
        <dbReference type="ARBA" id="ARBA00005784"/>
    </source>
</evidence>
<dbReference type="PANTHER" id="PTHR21562:SF93">
    <property type="entry name" value="PECTIN ACETYLESTERASE 8"/>
    <property type="match status" value="1"/>
</dbReference>
<keyword evidence="8" id="KW-1185">Reference proteome</keyword>
<proteinExistence type="inferred from homology"/>
<keyword evidence="4 6" id="KW-0134">Cell wall</keyword>